<protein>
    <recommendedName>
        <fullName evidence="2">Ribbon-helix-helix protein CopG domain-containing protein</fullName>
    </recommendedName>
</protein>
<proteinExistence type="predicted"/>
<sequence>MGSPSQMISVRLTEEEILEIERRVGFNGLRNRSDVLRRGLHKLLDETSTENVGRRQTIRISEGVSQQLKILEQMLEVDASSAMALGIGLLLEQQTEKMDTRVTDALNVLKKIDLRGSHEDHTE</sequence>
<organism evidence="1">
    <name type="scientific">uncultured marine group II/III euryarchaeote AD1000_16_A02</name>
    <dbReference type="NCBI Taxonomy" id="1457730"/>
    <lineage>
        <taxon>Archaea</taxon>
        <taxon>Methanobacteriati</taxon>
        <taxon>Methanobacteriota</taxon>
        <taxon>environmental samples</taxon>
    </lineage>
</organism>
<dbReference type="EMBL" id="KF900349">
    <property type="protein sequence ID" value="AIE91781.1"/>
    <property type="molecule type" value="Genomic_DNA"/>
</dbReference>
<evidence type="ECO:0008006" key="2">
    <source>
        <dbReference type="Google" id="ProtNLM"/>
    </source>
</evidence>
<accession>A0A075FQF8</accession>
<evidence type="ECO:0000313" key="1">
    <source>
        <dbReference type="EMBL" id="AIE91781.1"/>
    </source>
</evidence>
<reference evidence="1" key="1">
    <citation type="journal article" date="2014" name="Genome Biol. Evol.">
        <title>Pangenome evidence for extensive interdomain horizontal transfer affecting lineage core and shell genes in uncultured planktonic thaumarchaeota and euryarchaeota.</title>
        <authorList>
            <person name="Deschamps P."/>
            <person name="Zivanovic Y."/>
            <person name="Moreira D."/>
            <person name="Rodriguez-Valera F."/>
            <person name="Lopez-Garcia P."/>
        </authorList>
    </citation>
    <scope>NUCLEOTIDE SEQUENCE</scope>
</reference>
<name>A0A075FQF8_9EURY</name>
<dbReference type="AlphaFoldDB" id="A0A075FQF8"/>